<evidence type="ECO:0000313" key="1">
    <source>
        <dbReference type="EMBL" id="MDK2595621.1"/>
    </source>
</evidence>
<name>A0ABT7EKP9_9GAMM</name>
<dbReference type="EMBL" id="JASJUT010000003">
    <property type="protein sequence ID" value="MDK2595621.1"/>
    <property type="molecule type" value="Genomic_DNA"/>
</dbReference>
<comment type="caution">
    <text evidence="1">The sequence shown here is derived from an EMBL/GenBank/DDBJ whole genome shotgun (WGS) entry which is preliminary data.</text>
</comment>
<gene>
    <name evidence="1" type="ORF">QNM18_11235</name>
</gene>
<dbReference type="RefSeq" id="WP_211010569.1">
    <property type="nucleotide sequence ID" value="NZ_JASJUT010000003.1"/>
</dbReference>
<keyword evidence="2" id="KW-1185">Reference proteome</keyword>
<accession>A0ABT7EKP9</accession>
<protein>
    <submittedName>
        <fullName evidence="1">Uncharacterized protein</fullName>
    </submittedName>
</protein>
<dbReference type="Proteomes" id="UP001231915">
    <property type="component" value="Unassembled WGS sequence"/>
</dbReference>
<evidence type="ECO:0000313" key="2">
    <source>
        <dbReference type="Proteomes" id="UP001231915"/>
    </source>
</evidence>
<sequence length="45" mass="5099">MKEQILLKGLRKKNVMQYYACTFMDSKVIAASGDGTKQEEKDVSD</sequence>
<reference evidence="1 2" key="1">
    <citation type="submission" date="2023-05" db="EMBL/GenBank/DDBJ databases">
        <title>Pseudoalteromonas ardens sp. nov., Pseudoalteromonas obscura sp. nov., and Pseudoalteromonas umbrosa sp. nov., isolated from the coral Montipora capitata.</title>
        <authorList>
            <person name="Thomas E.M."/>
            <person name="Smith E.M."/>
            <person name="Papke E."/>
            <person name="Shlafstein M.D."/>
            <person name="Oline D.K."/>
            <person name="Videau P."/>
            <person name="Saw J.H."/>
            <person name="Strangman W.K."/>
            <person name="Ushijima B."/>
        </authorList>
    </citation>
    <scope>NUCLEOTIDE SEQUENCE [LARGE SCALE GENOMIC DNA]</scope>
    <source>
        <strain evidence="1 2">P94</strain>
    </source>
</reference>
<organism evidence="1 2">
    <name type="scientific">Pseudoalteromonas obscura</name>
    <dbReference type="NCBI Taxonomy" id="3048491"/>
    <lineage>
        <taxon>Bacteria</taxon>
        <taxon>Pseudomonadati</taxon>
        <taxon>Pseudomonadota</taxon>
        <taxon>Gammaproteobacteria</taxon>
        <taxon>Alteromonadales</taxon>
        <taxon>Pseudoalteromonadaceae</taxon>
        <taxon>Pseudoalteromonas</taxon>
    </lineage>
</organism>
<proteinExistence type="predicted"/>